<dbReference type="CDD" id="cd00093">
    <property type="entry name" value="HTH_XRE"/>
    <property type="match status" value="1"/>
</dbReference>
<protein>
    <submittedName>
        <fullName evidence="2">DNA-binding protein</fullName>
    </submittedName>
</protein>
<evidence type="ECO:0000313" key="2">
    <source>
        <dbReference type="EMBL" id="ARX84352.1"/>
    </source>
</evidence>
<dbReference type="Gene3D" id="1.10.260.40">
    <property type="entry name" value="lambda repressor-like DNA-binding domains"/>
    <property type="match status" value="1"/>
</dbReference>
<name>A0A1Z1WDD3_9ACTN</name>
<evidence type="ECO:0000313" key="3">
    <source>
        <dbReference type="Proteomes" id="UP000195880"/>
    </source>
</evidence>
<dbReference type="InterPro" id="IPR010982">
    <property type="entry name" value="Lambda_DNA-bd_dom_sf"/>
</dbReference>
<organism evidence="2 3">
    <name type="scientific">Streptomyces alboflavus</name>
    <dbReference type="NCBI Taxonomy" id="67267"/>
    <lineage>
        <taxon>Bacteria</taxon>
        <taxon>Bacillati</taxon>
        <taxon>Actinomycetota</taxon>
        <taxon>Actinomycetes</taxon>
        <taxon>Kitasatosporales</taxon>
        <taxon>Streptomycetaceae</taxon>
        <taxon>Streptomyces</taxon>
    </lineage>
</organism>
<dbReference type="InterPro" id="IPR001387">
    <property type="entry name" value="Cro/C1-type_HTH"/>
</dbReference>
<dbReference type="OrthoDB" id="5177600at2"/>
<dbReference type="GO" id="GO:0003677">
    <property type="term" value="F:DNA binding"/>
    <property type="evidence" value="ECO:0007669"/>
    <property type="project" value="UniProtKB-KW"/>
</dbReference>
<reference evidence="2 3" key="1">
    <citation type="submission" date="2017-05" db="EMBL/GenBank/DDBJ databases">
        <title>Streptomyces alboflavus Genome sequencing and assembly.</title>
        <authorList>
            <person name="Wang Y."/>
            <person name="Du B."/>
            <person name="Ding Y."/>
            <person name="Liu H."/>
            <person name="Hou Q."/>
            <person name="Liu K."/>
            <person name="Wang C."/>
            <person name="Yao L."/>
        </authorList>
    </citation>
    <scope>NUCLEOTIDE SEQUENCE [LARGE SCALE GENOMIC DNA]</scope>
    <source>
        <strain evidence="2 3">MDJK44</strain>
    </source>
</reference>
<keyword evidence="2" id="KW-0238">DNA-binding</keyword>
<proteinExistence type="predicted"/>
<dbReference type="SUPFAM" id="SSF47413">
    <property type="entry name" value="lambda repressor-like DNA-binding domains"/>
    <property type="match status" value="1"/>
</dbReference>
<dbReference type="SMART" id="SM00530">
    <property type="entry name" value="HTH_XRE"/>
    <property type="match status" value="1"/>
</dbReference>
<evidence type="ECO:0000259" key="1">
    <source>
        <dbReference type="PROSITE" id="PS50943"/>
    </source>
</evidence>
<dbReference type="EMBL" id="CP021748">
    <property type="protein sequence ID" value="ARX84352.1"/>
    <property type="molecule type" value="Genomic_DNA"/>
</dbReference>
<gene>
    <name evidence="2" type="ORF">SMD44_03790</name>
</gene>
<dbReference type="PROSITE" id="PS50943">
    <property type="entry name" value="HTH_CROC1"/>
    <property type="match status" value="1"/>
</dbReference>
<dbReference type="STRING" id="67267.GCA_000716675_05063"/>
<dbReference type="InterPro" id="IPR043917">
    <property type="entry name" value="DUF5753"/>
</dbReference>
<dbReference type="KEGG" id="salf:SMD44_03790"/>
<keyword evidence="3" id="KW-1185">Reference proteome</keyword>
<feature type="domain" description="HTH cro/C1-type" evidence="1">
    <location>
        <begin position="6"/>
        <end position="60"/>
    </location>
</feature>
<accession>A0A1Z1WDD3</accession>
<dbReference type="AlphaFoldDB" id="A0A1Z1WDD3"/>
<dbReference type="Pfam" id="PF13560">
    <property type="entry name" value="HTH_31"/>
    <property type="match status" value="1"/>
</dbReference>
<sequence>MFGALLRFFRERAGMTQDSLGAYVKYSKSQVAMVERGERSPKGQFVEIADDVLSAQGALLAASVNLRASRFPAWFEEYAEEEAKAVAIYMYANHVISGLLQTEDYARAIFGAHCPPLEDDEIEARVTARLERQHVLRRKPAPVVGFVLEEVTLTRPLGGRQALKGQLENLLEVGRRRNVEIQVMPHKRQVHAGLNGPMILLDTAERNQLAYVEGPSGGYFIHEHPELGNLFARYGILRAQALGTDESAKLVQEVAQAL</sequence>
<dbReference type="Proteomes" id="UP000195880">
    <property type="component" value="Chromosome"/>
</dbReference>
<dbReference type="Pfam" id="PF19054">
    <property type="entry name" value="DUF5753"/>
    <property type="match status" value="1"/>
</dbReference>